<evidence type="ECO:0000313" key="1">
    <source>
        <dbReference type="EMBL" id="KKN74110.1"/>
    </source>
</evidence>
<dbReference type="AlphaFoldDB" id="A0A0F9SYT8"/>
<protein>
    <submittedName>
        <fullName evidence="1">Uncharacterized protein</fullName>
    </submittedName>
</protein>
<accession>A0A0F9SYT8</accession>
<proteinExistence type="predicted"/>
<comment type="caution">
    <text evidence="1">The sequence shown here is derived from an EMBL/GenBank/DDBJ whole genome shotgun (WGS) entry which is preliminary data.</text>
</comment>
<reference evidence="1" key="1">
    <citation type="journal article" date="2015" name="Nature">
        <title>Complex archaea that bridge the gap between prokaryotes and eukaryotes.</title>
        <authorList>
            <person name="Spang A."/>
            <person name="Saw J.H."/>
            <person name="Jorgensen S.L."/>
            <person name="Zaremba-Niedzwiedzka K."/>
            <person name="Martijn J."/>
            <person name="Lind A.E."/>
            <person name="van Eijk R."/>
            <person name="Schleper C."/>
            <person name="Guy L."/>
            <person name="Ettema T.J."/>
        </authorList>
    </citation>
    <scope>NUCLEOTIDE SEQUENCE</scope>
</reference>
<sequence length="114" mass="13161">METPEEQRLDSRLARLTDQGIVTDAEADKWQGVISHEPPTETDDELRWKMRADRLLRDRNVAMEIIEETSRDCCWYEQNLHWMLRDNEGSCGGKCPRCKARALVAATRGEVTTP</sequence>
<gene>
    <name evidence="1" type="ORF">LCGC14_0394500</name>
</gene>
<dbReference type="EMBL" id="LAZR01000332">
    <property type="protein sequence ID" value="KKN74110.1"/>
    <property type="molecule type" value="Genomic_DNA"/>
</dbReference>
<organism evidence="1">
    <name type="scientific">marine sediment metagenome</name>
    <dbReference type="NCBI Taxonomy" id="412755"/>
    <lineage>
        <taxon>unclassified sequences</taxon>
        <taxon>metagenomes</taxon>
        <taxon>ecological metagenomes</taxon>
    </lineage>
</organism>
<name>A0A0F9SYT8_9ZZZZ</name>